<dbReference type="EnsemblPlants" id="Kaladp0039s0268.1.v1.1">
    <property type="protein sequence ID" value="Kaladp0039s0268.1.v1.1"/>
    <property type="gene ID" value="Kaladp0039s0268.v1.1"/>
</dbReference>
<evidence type="ECO:0000313" key="3">
    <source>
        <dbReference type="EnsemblPlants" id="Kaladp0039s0268.1.v1.1"/>
    </source>
</evidence>
<feature type="region of interest" description="Disordered" evidence="1">
    <location>
        <begin position="26"/>
        <end position="68"/>
    </location>
</feature>
<keyword evidence="4" id="KW-1185">Reference proteome</keyword>
<dbReference type="Proteomes" id="UP000594263">
    <property type="component" value="Unplaced"/>
</dbReference>
<reference evidence="3" key="1">
    <citation type="submission" date="2021-01" db="UniProtKB">
        <authorList>
            <consortium name="EnsemblPlants"/>
        </authorList>
    </citation>
    <scope>IDENTIFICATION</scope>
</reference>
<sequence>MREEAAWKRLGSEDANSIKHLQTLKNRRGCHPWPPSRTERPSTATTLSNSSPQPPLRFSVSSAASISGRRRVCVVTRAGPPSASTYLFAFLFPLSMLLATILTSIKIDQKLDQDFFEEVIIYAQLIRISTVCRVSDSVW</sequence>
<evidence type="ECO:0000256" key="1">
    <source>
        <dbReference type="SAM" id="MobiDB-lite"/>
    </source>
</evidence>
<dbReference type="Gramene" id="Kaladp0039s0268.1.v1.1">
    <property type="protein sequence ID" value="Kaladp0039s0268.1.v1.1"/>
    <property type="gene ID" value="Kaladp0039s0268.v1.1"/>
</dbReference>
<accession>A0A7N0ZV92</accession>
<feature type="transmembrane region" description="Helical" evidence="2">
    <location>
        <begin position="86"/>
        <end position="105"/>
    </location>
</feature>
<dbReference type="PANTHER" id="PTHR37753">
    <property type="entry name" value="OS01G0940600 PROTEIN"/>
    <property type="match status" value="1"/>
</dbReference>
<keyword evidence="2" id="KW-0472">Membrane</keyword>
<evidence type="ECO:0000313" key="4">
    <source>
        <dbReference type="Proteomes" id="UP000594263"/>
    </source>
</evidence>
<dbReference type="AlphaFoldDB" id="A0A7N0ZV92"/>
<organism evidence="3 4">
    <name type="scientific">Kalanchoe fedtschenkoi</name>
    <name type="common">Lavender scallops</name>
    <name type="synonym">South American air plant</name>
    <dbReference type="NCBI Taxonomy" id="63787"/>
    <lineage>
        <taxon>Eukaryota</taxon>
        <taxon>Viridiplantae</taxon>
        <taxon>Streptophyta</taxon>
        <taxon>Embryophyta</taxon>
        <taxon>Tracheophyta</taxon>
        <taxon>Spermatophyta</taxon>
        <taxon>Magnoliopsida</taxon>
        <taxon>eudicotyledons</taxon>
        <taxon>Gunneridae</taxon>
        <taxon>Pentapetalae</taxon>
        <taxon>Saxifragales</taxon>
        <taxon>Crassulaceae</taxon>
        <taxon>Kalanchoe</taxon>
    </lineage>
</organism>
<keyword evidence="2" id="KW-1133">Transmembrane helix</keyword>
<proteinExistence type="predicted"/>
<protein>
    <submittedName>
        <fullName evidence="3">Uncharacterized protein</fullName>
    </submittedName>
</protein>
<keyword evidence="2" id="KW-0812">Transmembrane</keyword>
<feature type="compositionally biased region" description="Polar residues" evidence="1">
    <location>
        <begin position="41"/>
        <end position="51"/>
    </location>
</feature>
<name>A0A7N0ZV92_KALFE</name>
<dbReference type="PANTHER" id="PTHR37753:SF1">
    <property type="entry name" value="OS01G0940600 PROTEIN"/>
    <property type="match status" value="1"/>
</dbReference>
<evidence type="ECO:0000256" key="2">
    <source>
        <dbReference type="SAM" id="Phobius"/>
    </source>
</evidence>